<dbReference type="GO" id="GO:0016592">
    <property type="term" value="C:mediator complex"/>
    <property type="evidence" value="ECO:0007669"/>
    <property type="project" value="InterPro"/>
</dbReference>
<feature type="region of interest" description="Disordered" evidence="2">
    <location>
        <begin position="62"/>
        <end position="92"/>
    </location>
</feature>
<gene>
    <name evidence="3" type="ORF">ANE_LOCUS28324</name>
</gene>
<organism evidence="3 4">
    <name type="scientific">Arabis nemorensis</name>
    <dbReference type="NCBI Taxonomy" id="586526"/>
    <lineage>
        <taxon>Eukaryota</taxon>
        <taxon>Viridiplantae</taxon>
        <taxon>Streptophyta</taxon>
        <taxon>Embryophyta</taxon>
        <taxon>Tracheophyta</taxon>
        <taxon>Spermatophyta</taxon>
        <taxon>Magnoliopsida</taxon>
        <taxon>eudicotyledons</taxon>
        <taxon>Gunneridae</taxon>
        <taxon>Pentapetalae</taxon>
        <taxon>rosids</taxon>
        <taxon>malvids</taxon>
        <taxon>Brassicales</taxon>
        <taxon>Brassicaceae</taxon>
        <taxon>Arabideae</taxon>
        <taxon>Arabis</taxon>
    </lineage>
</organism>
<dbReference type="Proteomes" id="UP000489600">
    <property type="component" value="Unassembled WGS sequence"/>
</dbReference>
<comment type="caution">
    <text evidence="3">The sequence shown here is derived from an EMBL/GenBank/DDBJ whole genome shotgun (WGS) entry which is preliminary data.</text>
</comment>
<protein>
    <recommendedName>
        <fullName evidence="5">Mediator of RNA polymerase II transcription subunit 30</fullName>
    </recommendedName>
</protein>
<evidence type="ECO:0000256" key="2">
    <source>
        <dbReference type="SAM" id="MobiDB-lite"/>
    </source>
</evidence>
<dbReference type="OrthoDB" id="532289at2759"/>
<feature type="compositionally biased region" description="Gly residues" evidence="2">
    <location>
        <begin position="77"/>
        <end position="86"/>
    </location>
</feature>
<dbReference type="AlphaFoldDB" id="A0A565CVW3"/>
<evidence type="ECO:0000313" key="4">
    <source>
        <dbReference type="Proteomes" id="UP000489600"/>
    </source>
</evidence>
<feature type="coiled-coil region" evidence="1">
    <location>
        <begin position="127"/>
        <end position="154"/>
    </location>
</feature>
<dbReference type="PANTHER" id="PTHR36406:SF2">
    <property type="entry name" value="MEDIATOR OF RNA POLYMERASE II TRANSCRIPTION SUBUNIT 30"/>
    <property type="match status" value="1"/>
</dbReference>
<keyword evidence="1" id="KW-0175">Coiled coil</keyword>
<dbReference type="InterPro" id="IPR034568">
    <property type="entry name" value="MED30"/>
</dbReference>
<accession>A0A565CVW3</accession>
<dbReference type="EMBL" id="CABITT030000008">
    <property type="protein sequence ID" value="VVB17880.1"/>
    <property type="molecule type" value="Genomic_DNA"/>
</dbReference>
<proteinExistence type="predicted"/>
<name>A0A565CVW3_9BRAS</name>
<evidence type="ECO:0000313" key="3">
    <source>
        <dbReference type="EMBL" id="VVB17880.1"/>
    </source>
</evidence>
<dbReference type="PANTHER" id="PTHR36406">
    <property type="entry name" value="MEDIATOR OF RNA POLYMERASE II TRANSCRIPTION SUBUNIT 30"/>
    <property type="match status" value="1"/>
</dbReference>
<reference evidence="3" key="1">
    <citation type="submission" date="2019-07" db="EMBL/GenBank/DDBJ databases">
        <authorList>
            <person name="Dittberner H."/>
        </authorList>
    </citation>
    <scope>NUCLEOTIDE SEQUENCE [LARGE SCALE GENOMIC DNA]</scope>
</reference>
<evidence type="ECO:0008006" key="5">
    <source>
        <dbReference type="Google" id="ProtNLM"/>
    </source>
</evidence>
<keyword evidence="4" id="KW-1185">Reference proteome</keyword>
<sequence length="178" mass="18848">MTTQELAMEGEKHLEETIESAFQIISAMNDELCNPSLWSKSPTASSASQTTATGSNGAALVSADGTAIDGPPHHSESGGGGGGGGNSALDEAGLRYKNSMTSLRAVLASIPNSQKAKAFETENGVETPESEEEIEKLEEQALSLRKEIAKKNVHVKELIDKFRELIADISTWQSPCSV</sequence>
<evidence type="ECO:0000256" key="1">
    <source>
        <dbReference type="SAM" id="Coils"/>
    </source>
</evidence>